<keyword evidence="2" id="KW-0521">NADP</keyword>
<evidence type="ECO:0000259" key="4">
    <source>
        <dbReference type="Pfam" id="PF00248"/>
    </source>
</evidence>
<dbReference type="SUPFAM" id="SSF51430">
    <property type="entry name" value="NAD(P)-linked oxidoreductase"/>
    <property type="match status" value="1"/>
</dbReference>
<dbReference type="InterPro" id="IPR023210">
    <property type="entry name" value="NADP_OxRdtase_dom"/>
</dbReference>
<feature type="domain" description="NADP-dependent oxidoreductase" evidence="4">
    <location>
        <begin position="23"/>
        <end position="198"/>
    </location>
</feature>
<dbReference type="EMBL" id="CP143809">
    <property type="protein sequence ID" value="WVO21051.1"/>
    <property type="molecule type" value="Genomic_DNA"/>
</dbReference>
<keyword evidence="3" id="KW-0560">Oxidoreductase</keyword>
<dbReference type="Proteomes" id="UP001432216">
    <property type="component" value="Chromosome 4"/>
</dbReference>
<dbReference type="PANTHER" id="PTHR43827:SF3">
    <property type="entry name" value="NADP-DEPENDENT OXIDOREDUCTASE DOMAIN-CONTAINING PROTEIN"/>
    <property type="match status" value="1"/>
</dbReference>
<comment type="similarity">
    <text evidence="1">Belongs to the aldo/keto reductase family.</text>
</comment>
<dbReference type="GeneID" id="89989127"/>
<dbReference type="InterPro" id="IPR020471">
    <property type="entry name" value="AKR"/>
</dbReference>
<dbReference type="CDD" id="cd19071">
    <property type="entry name" value="AKR_AKR1-5-like"/>
    <property type="match status" value="1"/>
</dbReference>
<protein>
    <recommendedName>
        <fullName evidence="4">NADP-dependent oxidoreductase domain-containing protein</fullName>
    </recommendedName>
</protein>
<proteinExistence type="inferred from homology"/>
<keyword evidence="6" id="KW-1185">Reference proteome</keyword>
<evidence type="ECO:0000256" key="2">
    <source>
        <dbReference type="ARBA" id="ARBA00022857"/>
    </source>
</evidence>
<evidence type="ECO:0000256" key="3">
    <source>
        <dbReference type="ARBA" id="ARBA00023002"/>
    </source>
</evidence>
<accession>A0ABZ2AUN0</accession>
<reference evidence="5 6" key="1">
    <citation type="submission" date="2024-01" db="EMBL/GenBank/DDBJ databases">
        <title>Comparative genomics of Cryptococcus and Kwoniella reveals pathogenesis evolution and contrasting modes of karyotype evolution via chromosome fusion or intercentromeric recombination.</title>
        <authorList>
            <person name="Coelho M.A."/>
            <person name="David-Palma M."/>
            <person name="Shea T."/>
            <person name="Bowers K."/>
            <person name="McGinley-Smith S."/>
            <person name="Mohammad A.W."/>
            <person name="Gnirke A."/>
            <person name="Yurkov A.M."/>
            <person name="Nowrousian M."/>
            <person name="Sun S."/>
            <person name="Cuomo C.A."/>
            <person name="Heitman J."/>
        </authorList>
    </citation>
    <scope>NUCLEOTIDE SEQUENCE [LARGE SCALE GENOMIC DNA]</scope>
    <source>
        <strain evidence="5 6">7685027</strain>
    </source>
</reference>
<dbReference type="PANTHER" id="PTHR43827">
    <property type="entry name" value="2,5-DIKETO-D-GLUCONIC ACID REDUCTASE"/>
    <property type="match status" value="1"/>
</dbReference>
<evidence type="ECO:0000313" key="5">
    <source>
        <dbReference type="EMBL" id="WVO21051.1"/>
    </source>
</evidence>
<dbReference type="RefSeq" id="XP_064720290.1">
    <property type="nucleotide sequence ID" value="XM_064864218.1"/>
</dbReference>
<gene>
    <name evidence="5" type="ORF">IAS62_002354</name>
</gene>
<evidence type="ECO:0000256" key="1">
    <source>
        <dbReference type="ARBA" id="ARBA00007905"/>
    </source>
</evidence>
<sequence length="308" mass="34880">MLANQLAKSMEIGMQMPRIMYGTAWKKERTAELVSQAVKAGFRGIDTACQPKHYREDLVGQAIKSLISEGVVKREELYIQTKFTSIDGQDSSLTLPYDPSSPVEEQVKQSFETSLKNLGVEYIDAVVLHSPLKSREDTLKAYLTLSRFLSTKQVRHLGISNCYDPLLLKWLIDSVAEYSSKHQEEPEVKVEIVQNRWYEGNGWDWDIYDICRGHDIRYQSFWTLTGSPTLLKQPFLINLAAKYGLTPEQTIYKLCQLWGITPLCGTTSLAHAKEAVSVENATGLMSSTEEVVKLWNAMGGRYKEDSSH</sequence>
<dbReference type="InterPro" id="IPR036812">
    <property type="entry name" value="NAD(P)_OxRdtase_dom_sf"/>
</dbReference>
<dbReference type="Pfam" id="PF00248">
    <property type="entry name" value="Aldo_ket_red"/>
    <property type="match status" value="1"/>
</dbReference>
<dbReference type="Gene3D" id="3.20.20.100">
    <property type="entry name" value="NADP-dependent oxidoreductase domain"/>
    <property type="match status" value="1"/>
</dbReference>
<organism evidence="5 6">
    <name type="scientific">Cryptococcus decagattii</name>
    <dbReference type="NCBI Taxonomy" id="1859122"/>
    <lineage>
        <taxon>Eukaryota</taxon>
        <taxon>Fungi</taxon>
        <taxon>Dikarya</taxon>
        <taxon>Basidiomycota</taxon>
        <taxon>Agaricomycotina</taxon>
        <taxon>Tremellomycetes</taxon>
        <taxon>Tremellales</taxon>
        <taxon>Cryptococcaceae</taxon>
        <taxon>Cryptococcus</taxon>
        <taxon>Cryptococcus gattii species complex</taxon>
    </lineage>
</organism>
<dbReference type="PRINTS" id="PR00069">
    <property type="entry name" value="ALDKETRDTASE"/>
</dbReference>
<evidence type="ECO:0000313" key="6">
    <source>
        <dbReference type="Proteomes" id="UP001432216"/>
    </source>
</evidence>
<name>A0ABZ2AUN0_9TREE</name>